<reference evidence="5" key="1">
    <citation type="journal article" date="2017" name="Nature">
        <title>The genome of Chenopodium quinoa.</title>
        <authorList>
            <person name="Jarvis D.E."/>
            <person name="Ho Y.S."/>
            <person name="Lightfoot D.J."/>
            <person name="Schmoeckel S.M."/>
            <person name="Li B."/>
            <person name="Borm T.J.A."/>
            <person name="Ohyanagi H."/>
            <person name="Mineta K."/>
            <person name="Michell C.T."/>
            <person name="Saber N."/>
            <person name="Kharbatia N.M."/>
            <person name="Rupper R.R."/>
            <person name="Sharp A.R."/>
            <person name="Dally N."/>
            <person name="Boughton B.A."/>
            <person name="Woo Y.H."/>
            <person name="Gao G."/>
            <person name="Schijlen E.G.W.M."/>
            <person name="Guo X."/>
            <person name="Momin A.A."/>
            <person name="Negrao S."/>
            <person name="Al-Babili S."/>
            <person name="Gehring C."/>
            <person name="Roessner U."/>
            <person name="Jung C."/>
            <person name="Murphy K."/>
            <person name="Arold S.T."/>
            <person name="Gojobori T."/>
            <person name="van der Linden C.G."/>
            <person name="van Loo E.N."/>
            <person name="Jellen E.N."/>
            <person name="Maughan P.J."/>
            <person name="Tester M."/>
        </authorList>
    </citation>
    <scope>NUCLEOTIDE SEQUENCE [LARGE SCALE GENOMIC DNA]</scope>
    <source>
        <strain evidence="5">cv. PI 614886</strain>
    </source>
</reference>
<evidence type="ECO:0000256" key="3">
    <source>
        <dbReference type="PROSITE-ProRule" id="PRU00708"/>
    </source>
</evidence>
<dbReference type="FunFam" id="1.25.40.10:FF:000090">
    <property type="entry name" value="Pentatricopeptide repeat-containing protein, chloroplastic"/>
    <property type="match status" value="1"/>
</dbReference>
<dbReference type="Pfam" id="PF01535">
    <property type="entry name" value="PPR"/>
    <property type="match status" value="5"/>
</dbReference>
<sequence length="825" mass="91327">MLRHPTRPNQRTLASIIKTCATLSLLPFGIQVHSLSLKLSLSSQPFCASALVHFYSKLRLPDYAYKVFDEMPERDGVCYSSMVVGFSQNSRPVEALGLFAEMVSRNVSSTVYSVSGALGAGAELATLEQCRVIHGHGIVTGLIKAIYVSTGLVTAYGKCGMVMEARRVFDEFLPDMNIVGWNAMMASYAQQGDQSSVLELFGLFESRGLAPDDFSFLAVLTSLYNAGLADETEYWINQMKVKYGLKPSLEHYTCLVGALGRVGRLDDAERIAMTMPIKPDAGVWRVLLAASAAHGDADVAWRMSKRLLELDPNDDSAYVIAANTFSASGRWNEAANVRKMMNNVNVKKEGGRSWMEVRGKVHMFLAGDSEHERIKEVYAKLAELMKEIEKLGYVPNWSEMLHDVEEGEKREGLSYHSEKLALAYGVLSGVAPPGKPLRILKNLRICRDCHEAFKTMVQFSSLFEGLAKSVSSKGRNTKNDKGRRAAESLEDEARRNHLILRCPGVTTSRSNGAASVFSKKGEKGINQDCLTVWKEFGCQQDMTFCGIFDGHGPLGHFVSKYVSKLLPSLLLRSWQEILAVHPLELELDVDLNQLTKDAQEFHIWKQTYSRTCSVIDQELKCHPRVDSFDSGTTALAIVRQGELLTVANVGDSRAVLATLSENGNLVPVQLTIDLKPNLPQEEERIMLSKGRVFCSHDEPGVYRLWQPNNGAPGLALSRALGDHCMKDFGLISEPEVTQRRITSRDQFAILATDGVWDVISNEEAVQIVSSAPTREKSAKRLVKYAAHAWKSKRPGIAADDISAICMYFHNSSAPHQVQIGHKTLK</sequence>
<organism evidence="5 6">
    <name type="scientific">Chenopodium quinoa</name>
    <name type="common">Quinoa</name>
    <dbReference type="NCBI Taxonomy" id="63459"/>
    <lineage>
        <taxon>Eukaryota</taxon>
        <taxon>Viridiplantae</taxon>
        <taxon>Streptophyta</taxon>
        <taxon>Embryophyta</taxon>
        <taxon>Tracheophyta</taxon>
        <taxon>Spermatophyta</taxon>
        <taxon>Magnoliopsida</taxon>
        <taxon>eudicotyledons</taxon>
        <taxon>Gunneridae</taxon>
        <taxon>Pentapetalae</taxon>
        <taxon>Caryophyllales</taxon>
        <taxon>Chenopodiaceae</taxon>
        <taxon>Chenopodioideae</taxon>
        <taxon>Atripliceae</taxon>
        <taxon>Chenopodium</taxon>
    </lineage>
</organism>
<dbReference type="SUPFAM" id="SSF81606">
    <property type="entry name" value="PP2C-like"/>
    <property type="match status" value="1"/>
</dbReference>
<evidence type="ECO:0000313" key="6">
    <source>
        <dbReference type="Proteomes" id="UP000596660"/>
    </source>
</evidence>
<feature type="repeat" description="PPR" evidence="3">
    <location>
        <begin position="177"/>
        <end position="211"/>
    </location>
</feature>
<evidence type="ECO:0000259" key="4">
    <source>
        <dbReference type="PROSITE" id="PS51746"/>
    </source>
</evidence>
<dbReference type="NCBIfam" id="TIGR00756">
    <property type="entry name" value="PPR"/>
    <property type="match status" value="1"/>
</dbReference>
<dbReference type="Gene3D" id="3.60.40.10">
    <property type="entry name" value="PPM-type phosphatase domain"/>
    <property type="match status" value="1"/>
</dbReference>
<dbReference type="SUPFAM" id="SSF48452">
    <property type="entry name" value="TPR-like"/>
    <property type="match status" value="1"/>
</dbReference>
<feature type="domain" description="PPM-type phosphatase" evidence="4">
    <location>
        <begin position="513"/>
        <end position="808"/>
    </location>
</feature>
<dbReference type="PROSITE" id="PS51746">
    <property type="entry name" value="PPM_2"/>
    <property type="match status" value="1"/>
</dbReference>
<evidence type="ECO:0000256" key="2">
    <source>
        <dbReference type="ARBA" id="ARBA00022737"/>
    </source>
</evidence>
<dbReference type="SMART" id="SM00332">
    <property type="entry name" value="PP2Cc"/>
    <property type="match status" value="1"/>
</dbReference>
<dbReference type="PROSITE" id="PS51375">
    <property type="entry name" value="PPR"/>
    <property type="match status" value="2"/>
</dbReference>
<dbReference type="GO" id="GO:0008270">
    <property type="term" value="F:zinc ion binding"/>
    <property type="evidence" value="ECO:0007669"/>
    <property type="project" value="InterPro"/>
</dbReference>
<dbReference type="CDD" id="cd00143">
    <property type="entry name" value="PP2Cc"/>
    <property type="match status" value="1"/>
</dbReference>
<dbReference type="InterPro" id="IPR011990">
    <property type="entry name" value="TPR-like_helical_dom_sf"/>
</dbReference>
<dbReference type="PANTHER" id="PTHR47926:SF464">
    <property type="entry name" value="DYW DOMAIN-CONTAINING PROTEIN"/>
    <property type="match status" value="1"/>
</dbReference>
<dbReference type="Gramene" id="AUR62035082-RA">
    <property type="protein sequence ID" value="AUR62035082-RA:cds"/>
    <property type="gene ID" value="AUR62035082"/>
</dbReference>
<dbReference type="Proteomes" id="UP000596660">
    <property type="component" value="Unplaced"/>
</dbReference>
<comment type="similarity">
    <text evidence="1">Belongs to the PPR family. PCMP-H subfamily.</text>
</comment>
<dbReference type="InterPro" id="IPR046848">
    <property type="entry name" value="E_motif"/>
</dbReference>
<dbReference type="InterPro" id="IPR032867">
    <property type="entry name" value="DYW_dom"/>
</dbReference>
<dbReference type="InterPro" id="IPR036457">
    <property type="entry name" value="PPM-type-like_dom_sf"/>
</dbReference>
<dbReference type="Pfam" id="PF00481">
    <property type="entry name" value="PP2C"/>
    <property type="match status" value="1"/>
</dbReference>
<dbReference type="InterPro" id="IPR001932">
    <property type="entry name" value="PPM-type_phosphatase-like_dom"/>
</dbReference>
<protein>
    <recommendedName>
        <fullName evidence="4">PPM-type phosphatase domain-containing protein</fullName>
    </recommendedName>
</protein>
<name>A0A803MTU1_CHEQI</name>
<dbReference type="InterPro" id="IPR046960">
    <property type="entry name" value="PPR_At4g14850-like_plant"/>
</dbReference>
<proteinExistence type="inferred from homology"/>
<dbReference type="GO" id="GO:0009451">
    <property type="term" value="P:RNA modification"/>
    <property type="evidence" value="ECO:0007669"/>
    <property type="project" value="InterPro"/>
</dbReference>
<feature type="repeat" description="PPR" evidence="3">
    <location>
        <begin position="75"/>
        <end position="109"/>
    </location>
</feature>
<evidence type="ECO:0000256" key="1">
    <source>
        <dbReference type="ARBA" id="ARBA00006643"/>
    </source>
</evidence>
<evidence type="ECO:0000313" key="5">
    <source>
        <dbReference type="EnsemblPlants" id="AUR62035082-RA:cds"/>
    </source>
</evidence>
<dbReference type="EnsemblPlants" id="AUR62035082-RA">
    <property type="protein sequence ID" value="AUR62035082-RA:cds"/>
    <property type="gene ID" value="AUR62035082"/>
</dbReference>
<dbReference type="AlphaFoldDB" id="A0A803MTU1"/>
<accession>A0A803MTU1</accession>
<dbReference type="Pfam" id="PF14432">
    <property type="entry name" value="DYW_deaminase"/>
    <property type="match status" value="1"/>
</dbReference>
<dbReference type="InterPro" id="IPR002885">
    <property type="entry name" value="PPR_rpt"/>
</dbReference>
<dbReference type="PANTHER" id="PTHR47926">
    <property type="entry name" value="PENTATRICOPEPTIDE REPEAT-CONTAINING PROTEIN"/>
    <property type="match status" value="1"/>
</dbReference>
<keyword evidence="6" id="KW-1185">Reference proteome</keyword>
<dbReference type="Pfam" id="PF20431">
    <property type="entry name" value="E_motif"/>
    <property type="match status" value="1"/>
</dbReference>
<dbReference type="Gene3D" id="1.25.40.10">
    <property type="entry name" value="Tetratricopeptide repeat domain"/>
    <property type="match status" value="2"/>
</dbReference>
<reference evidence="5" key="2">
    <citation type="submission" date="2021-03" db="UniProtKB">
        <authorList>
            <consortium name="EnsemblPlants"/>
        </authorList>
    </citation>
    <scope>IDENTIFICATION</scope>
</reference>
<keyword evidence="2" id="KW-0677">Repeat</keyword>
<dbReference type="GO" id="GO:0003723">
    <property type="term" value="F:RNA binding"/>
    <property type="evidence" value="ECO:0007669"/>
    <property type="project" value="InterPro"/>
</dbReference>